<keyword evidence="11" id="KW-1038">Host endoplasmic reticulum</keyword>
<keyword evidence="9" id="KW-0916">Viral movement protein</keyword>
<keyword evidence="5" id="KW-0813">Transport</keyword>
<evidence type="ECO:0000256" key="3">
    <source>
        <dbReference type="ARBA" id="ARBA00010321"/>
    </source>
</evidence>
<keyword evidence="15" id="KW-1185">Reference proteome</keyword>
<evidence type="ECO:0000313" key="15">
    <source>
        <dbReference type="Proteomes" id="UP000232600"/>
    </source>
</evidence>
<evidence type="ECO:0000256" key="2">
    <source>
        <dbReference type="ARBA" id="ARBA00004625"/>
    </source>
</evidence>
<organism evidence="14 15">
    <name type="scientific">Cucumber vein-clearing virus</name>
    <dbReference type="NCBI Taxonomy" id="1092564"/>
    <lineage>
        <taxon>Viruses</taxon>
        <taxon>Riboviria</taxon>
        <taxon>Orthornavirae</taxon>
        <taxon>Kitrinoviricota</taxon>
        <taxon>Alsuviricetes</taxon>
        <taxon>Tymovirales</taxon>
        <taxon>Betaflexiviridae</taxon>
        <taxon>Quinvirinae</taxon>
        <taxon>Carlavirus</taxon>
        <taxon>Carlavirus cucumis</taxon>
    </lineage>
</organism>
<protein>
    <recommendedName>
        <fullName evidence="4">Movement protein TGB2</fullName>
    </recommendedName>
    <alternativeName>
        <fullName evidence="12">Triple gene block 2 protein</fullName>
    </alternativeName>
</protein>
<proteinExistence type="inferred from homology"/>
<feature type="transmembrane region" description="Helical" evidence="13">
    <location>
        <begin position="12"/>
        <end position="34"/>
    </location>
</feature>
<evidence type="ECO:0000256" key="9">
    <source>
        <dbReference type="ARBA" id="ARBA00023031"/>
    </source>
</evidence>
<dbReference type="GO" id="GO:0046740">
    <property type="term" value="P:transport of virus in host, cell to cell"/>
    <property type="evidence" value="ECO:0007669"/>
    <property type="project" value="UniProtKB-KW"/>
</dbReference>
<evidence type="ECO:0000256" key="4">
    <source>
        <dbReference type="ARBA" id="ARBA00013304"/>
    </source>
</evidence>
<name>G5D8V7_9VIRU</name>
<comment type="similarity">
    <text evidence="3">Belongs to the Tymovirales TGBp2 protein family.</text>
</comment>
<evidence type="ECO:0000256" key="5">
    <source>
        <dbReference type="ARBA" id="ARBA00022448"/>
    </source>
</evidence>
<comment type="function">
    <text evidence="1">Plays a role in viral cell-to-cell propagation, by facilitating genome transport to neighboring plant cells through plasmosdesmata,.</text>
</comment>
<sequence>MPLTPPKDNSAAFSILAAGIAVGLVSYCLTRYSLPIAGDHQHRFPFGGCYQDGNKKAAYFPHRSHSQNGFLSFGKLEAFITAIAILATLLIISRQNAHQCQFCGRSHN</sequence>
<evidence type="ECO:0000256" key="7">
    <source>
        <dbReference type="ARBA" id="ARBA00022870"/>
    </source>
</evidence>
<dbReference type="KEGG" id="vg:40524818"/>
<dbReference type="RefSeq" id="YP_009664736.1">
    <property type="nucleotide sequence ID" value="NC_043081.1"/>
</dbReference>
<evidence type="ECO:0000256" key="10">
    <source>
        <dbReference type="ARBA" id="ARBA00023136"/>
    </source>
</evidence>
<evidence type="ECO:0000313" key="14">
    <source>
        <dbReference type="EMBL" id="AEP83728.1"/>
    </source>
</evidence>
<keyword evidence="10 13" id="KW-0472">Membrane</keyword>
<keyword evidence="7" id="KW-1043">Host membrane</keyword>
<comment type="subcellular location">
    <subcellularLocation>
        <location evidence="2">Host endoplasmic reticulum membrane</location>
    </subcellularLocation>
</comment>
<keyword evidence="8 13" id="KW-1133">Transmembrane helix</keyword>
<keyword evidence="6 13" id="KW-0812">Transmembrane</keyword>
<evidence type="ECO:0000256" key="1">
    <source>
        <dbReference type="ARBA" id="ARBA00002252"/>
    </source>
</evidence>
<dbReference type="GeneID" id="40524818"/>
<evidence type="ECO:0000256" key="12">
    <source>
        <dbReference type="ARBA" id="ARBA00032240"/>
    </source>
</evidence>
<reference evidence="14 15" key="1">
    <citation type="journal article" date="2011" name="Arch. Virol.">
        <title>Characterization of cucumber vein-clearing virus, a whitefly (Bemisia tabaci G.)-transmitted carlavirus.</title>
        <authorList>
            <person name="Menzel W."/>
            <person name="Abang M.M."/>
            <person name="Winter S."/>
        </authorList>
    </citation>
    <scope>NUCLEOTIDE SEQUENCE [LARGE SCALE GENOMIC DNA]</scope>
    <source>
        <strain evidence="14">PV-0985</strain>
    </source>
</reference>
<dbReference type="InterPro" id="IPR001896">
    <property type="entry name" value="Plant_vir_prot"/>
</dbReference>
<evidence type="ECO:0000256" key="13">
    <source>
        <dbReference type="SAM" id="Phobius"/>
    </source>
</evidence>
<feature type="transmembrane region" description="Helical" evidence="13">
    <location>
        <begin position="70"/>
        <end position="92"/>
    </location>
</feature>
<dbReference type="GO" id="GO:0044167">
    <property type="term" value="C:host cell endoplasmic reticulum membrane"/>
    <property type="evidence" value="ECO:0007669"/>
    <property type="project" value="UniProtKB-SubCell"/>
</dbReference>
<accession>G5D8V7</accession>
<evidence type="ECO:0000256" key="11">
    <source>
        <dbReference type="ARBA" id="ARBA00023184"/>
    </source>
</evidence>
<evidence type="ECO:0000256" key="6">
    <source>
        <dbReference type="ARBA" id="ARBA00022692"/>
    </source>
</evidence>
<dbReference type="Proteomes" id="UP000232600">
    <property type="component" value="Segment"/>
</dbReference>
<evidence type="ECO:0000256" key="8">
    <source>
        <dbReference type="ARBA" id="ARBA00022989"/>
    </source>
</evidence>
<dbReference type="EMBL" id="JN591720">
    <property type="protein sequence ID" value="AEP83728.1"/>
    <property type="molecule type" value="Genomic_RNA"/>
</dbReference>
<dbReference type="Pfam" id="PF01307">
    <property type="entry name" value="Plant_vir_prot"/>
    <property type="match status" value="1"/>
</dbReference>